<keyword evidence="2" id="KW-1185">Reference proteome</keyword>
<evidence type="ECO:0000313" key="1">
    <source>
        <dbReference type="EMBL" id="KAF2885931.1"/>
    </source>
</evidence>
<evidence type="ECO:0000313" key="2">
    <source>
        <dbReference type="Proteomes" id="UP000801492"/>
    </source>
</evidence>
<gene>
    <name evidence="1" type="ORF">ILUMI_20238</name>
</gene>
<name>A0A8K0G4S9_IGNLU</name>
<proteinExistence type="predicted"/>
<reference evidence="1" key="1">
    <citation type="submission" date="2019-08" db="EMBL/GenBank/DDBJ databases">
        <title>The genome of the North American firefly Photinus pyralis.</title>
        <authorList>
            <consortium name="Photinus pyralis genome working group"/>
            <person name="Fallon T.R."/>
            <person name="Sander Lower S.E."/>
            <person name="Weng J.-K."/>
        </authorList>
    </citation>
    <scope>NUCLEOTIDE SEQUENCE</scope>
    <source>
        <strain evidence="1">TRF0915ILg1</strain>
        <tissue evidence="1">Whole body</tissue>
    </source>
</reference>
<protein>
    <submittedName>
        <fullName evidence="1">Uncharacterized protein</fullName>
    </submittedName>
</protein>
<accession>A0A8K0G4S9</accession>
<dbReference type="OrthoDB" id="6773446at2759"/>
<dbReference type="Proteomes" id="UP000801492">
    <property type="component" value="Unassembled WGS sequence"/>
</dbReference>
<dbReference type="EMBL" id="VTPC01089143">
    <property type="protein sequence ID" value="KAF2885931.1"/>
    <property type="molecule type" value="Genomic_DNA"/>
</dbReference>
<dbReference type="AlphaFoldDB" id="A0A8K0G4S9"/>
<organism evidence="1 2">
    <name type="scientific">Ignelater luminosus</name>
    <name type="common">Cucubano</name>
    <name type="synonym">Pyrophorus luminosus</name>
    <dbReference type="NCBI Taxonomy" id="2038154"/>
    <lineage>
        <taxon>Eukaryota</taxon>
        <taxon>Metazoa</taxon>
        <taxon>Ecdysozoa</taxon>
        <taxon>Arthropoda</taxon>
        <taxon>Hexapoda</taxon>
        <taxon>Insecta</taxon>
        <taxon>Pterygota</taxon>
        <taxon>Neoptera</taxon>
        <taxon>Endopterygota</taxon>
        <taxon>Coleoptera</taxon>
        <taxon>Polyphaga</taxon>
        <taxon>Elateriformia</taxon>
        <taxon>Elateroidea</taxon>
        <taxon>Elateridae</taxon>
        <taxon>Agrypninae</taxon>
        <taxon>Pyrophorini</taxon>
        <taxon>Ignelater</taxon>
    </lineage>
</organism>
<sequence>MVFVSTYMSRAHKHIDPDDLLSTATVTSYEPTLHSKLSDFKKKIKILRFIPKEARTLAAYKLSLLIANAVTKNDISSWTSLLIFPPCRSLGDRPGSTSDSNGCSTQTVVVTRVRPIAVANIYRRLASQIACASVSDIIGSCLRPSQLGFATKHGCETTVEQNLYKGLCEPESGAWLNVLPFISLDTLLNNNLFKIAIALHLGLNLNPIYTCACGVIVLPNGHHGLSCKKVYAKISRHQRINEVMRPTLNTAGYPSILEPPELSRTDNKRLDGMTHFSWSEGKPLVWNFTCINTLAPCCTQQLISKPGLIAELAANKKRAKYVDIEEQGYLFVPIAVETIGPWSLNAIKLIKDIGHKIRILTDDKRSSSYLIQRISLEIQRRNASCVLNTFPPSEKLN</sequence>
<comment type="caution">
    <text evidence="1">The sequence shown here is derived from an EMBL/GenBank/DDBJ whole genome shotgun (WGS) entry which is preliminary data.</text>
</comment>